<evidence type="ECO:0000256" key="2">
    <source>
        <dbReference type="ARBA" id="ARBA00022795"/>
    </source>
</evidence>
<comment type="similarity">
    <text evidence="9">Belongs to the FlhD family.</text>
</comment>
<comment type="domain">
    <text evidence="9">The C-terminal region contains a putative helix-turn-helix (HTH) motif, suggesting that this region may bind DNA.</text>
</comment>
<organism evidence="10 11">
    <name type="scientific">Limnobacter profundi</name>
    <dbReference type="NCBI Taxonomy" id="2732163"/>
    <lineage>
        <taxon>Bacteria</taxon>
        <taxon>Pseudomonadati</taxon>
        <taxon>Pseudomonadota</taxon>
        <taxon>Betaproteobacteria</taxon>
        <taxon>Burkholderiales</taxon>
        <taxon>Burkholderiaceae</taxon>
        <taxon>Limnobacter</taxon>
    </lineage>
</organism>
<evidence type="ECO:0000256" key="4">
    <source>
        <dbReference type="ARBA" id="ARBA00023125"/>
    </source>
</evidence>
<keyword evidence="6 9" id="KW-0010">Activator</keyword>
<comment type="subunit">
    <text evidence="9">Homodimer; disulfide-linked. Forms a heterohexamer composed of two FlhC and four FlhD subunits. Each FlhC binds a FlhD dimer, forming a heterotrimer, and a hexamer assembles by dimerization of two heterotrimers.</text>
</comment>
<evidence type="ECO:0000313" key="10">
    <source>
        <dbReference type="EMBL" id="QJR29484.1"/>
    </source>
</evidence>
<dbReference type="HAMAP" id="MF_00725">
    <property type="entry name" value="FlhD"/>
    <property type="match status" value="1"/>
</dbReference>
<comment type="function">
    <text evidence="8 9">Functions in complex with FlhC as a master transcriptional regulator that regulates transcription of several flagellar and non-flagellar operons by binding to their promoter region. Activates expression of class 2 flagellar genes, including fliA, which is a flagellum-specific sigma factor that turns on the class 3 genes. Also regulates genes whose products function in a variety of physiological pathways.</text>
</comment>
<protein>
    <recommendedName>
        <fullName evidence="9">Flagellar transcriptional regulator FlhD</fullName>
    </recommendedName>
</protein>
<dbReference type="Pfam" id="PF05247">
    <property type="entry name" value="FlhD"/>
    <property type="match status" value="1"/>
</dbReference>
<dbReference type="InterPro" id="IPR023559">
    <property type="entry name" value="Flagellar_FlhD"/>
</dbReference>
<evidence type="ECO:0000256" key="8">
    <source>
        <dbReference type="ARBA" id="ARBA00025431"/>
    </source>
</evidence>
<reference evidence="10 11" key="1">
    <citation type="submission" date="2020-05" db="EMBL/GenBank/DDBJ databases">
        <title>Compete genome of Limnobacter sp. SAORIC-580.</title>
        <authorList>
            <person name="Song J."/>
            <person name="Cho J.-C."/>
        </authorList>
    </citation>
    <scope>NUCLEOTIDE SEQUENCE [LARGE SCALE GENOMIC DNA]</scope>
    <source>
        <strain evidence="10 11">SAORIC-580</strain>
    </source>
</reference>
<dbReference type="Proteomes" id="UP000501130">
    <property type="component" value="Chromosome"/>
</dbReference>
<keyword evidence="2 9" id="KW-1005">Bacterial flagellum biogenesis</keyword>
<evidence type="ECO:0000313" key="11">
    <source>
        <dbReference type="Proteomes" id="UP000501130"/>
    </source>
</evidence>
<dbReference type="InterPro" id="IPR036194">
    <property type="entry name" value="FlhD_sf"/>
</dbReference>
<dbReference type="EMBL" id="CP053084">
    <property type="protein sequence ID" value="QJR29484.1"/>
    <property type="molecule type" value="Genomic_DNA"/>
</dbReference>
<accession>A0ABX6N719</accession>
<keyword evidence="4 9" id="KW-0238">DNA-binding</keyword>
<dbReference type="SUPFAM" id="SSF63592">
    <property type="entry name" value="Flagellar transcriptional activator FlhD"/>
    <property type="match status" value="1"/>
</dbReference>
<keyword evidence="5 9" id="KW-1015">Disulfide bond</keyword>
<comment type="subcellular location">
    <subcellularLocation>
        <location evidence="9">Cytoplasm</location>
    </subcellularLocation>
</comment>
<evidence type="ECO:0000256" key="9">
    <source>
        <dbReference type="HAMAP-Rule" id="MF_00725"/>
    </source>
</evidence>
<sequence length="108" mass="11963">MFKMKANELLEQIREANLSYLLLAKQLINEDKAEAIIRLGIDENTADLLDQLTTAQVLRIAANDVPMCSIRFEDPAVWKLLCDHGKERAISGMHAAILMAGRSAQIAA</sequence>
<evidence type="ECO:0000256" key="1">
    <source>
        <dbReference type="ARBA" id="ARBA00022490"/>
    </source>
</evidence>
<keyword evidence="10" id="KW-0966">Cell projection</keyword>
<keyword evidence="10" id="KW-0969">Cilium</keyword>
<keyword evidence="7 9" id="KW-0804">Transcription</keyword>
<proteinExistence type="inferred from homology"/>
<evidence type="ECO:0000256" key="5">
    <source>
        <dbReference type="ARBA" id="ARBA00023157"/>
    </source>
</evidence>
<keyword evidence="1 9" id="KW-0963">Cytoplasm</keyword>
<name>A0ABX6N719_9BURK</name>
<feature type="disulfide bond" description="Interchain" evidence="9">
    <location>
        <position position="68"/>
    </location>
</feature>
<dbReference type="NCBIfam" id="NF002783">
    <property type="entry name" value="PRK02909.1-1"/>
    <property type="match status" value="1"/>
</dbReference>
<gene>
    <name evidence="9 10" type="primary">flhD</name>
    <name evidence="10" type="ORF">HKT17_07045</name>
</gene>
<evidence type="ECO:0000256" key="7">
    <source>
        <dbReference type="ARBA" id="ARBA00023163"/>
    </source>
</evidence>
<keyword evidence="3 9" id="KW-0805">Transcription regulation</keyword>
<evidence type="ECO:0000256" key="6">
    <source>
        <dbReference type="ARBA" id="ARBA00023159"/>
    </source>
</evidence>
<evidence type="ECO:0000256" key="3">
    <source>
        <dbReference type="ARBA" id="ARBA00023015"/>
    </source>
</evidence>
<keyword evidence="10" id="KW-0282">Flagellum</keyword>
<dbReference type="Gene3D" id="1.10.4000.10">
    <property type="entry name" value="Flagellar transcriptional activator FlhD"/>
    <property type="match status" value="1"/>
</dbReference>
<keyword evidence="11" id="KW-1185">Reference proteome</keyword>